<dbReference type="OrthoDB" id="3061923at2759"/>
<feature type="region of interest" description="Disordered" evidence="1">
    <location>
        <begin position="299"/>
        <end position="331"/>
    </location>
</feature>
<evidence type="ECO:0000313" key="3">
    <source>
        <dbReference type="Proteomes" id="UP000292702"/>
    </source>
</evidence>
<feature type="region of interest" description="Disordered" evidence="1">
    <location>
        <begin position="397"/>
        <end position="430"/>
    </location>
</feature>
<accession>A0A4R0RRT8</accession>
<sequence length="430" mass="46124">MLAERPPTQEVGYTHRDPFGIQYPTGTAFQQGIVQGTPRNPVIRSSGPLHPALKAQATPKSLQTPFVPVPYAAHQSVPDLAPDIGRLQVANHMPGDVSSGDEGGSRANSREGGEPSRAQATPMQVYNRDNGVLMNVPLTPAHPAIQVTRAISESDEPPLPLPGQTRRMSLSHNWDRPAGWAASIRSNLAHAFNTVVGAQPSTSSTDELLTRRGDEALSTSRGESGDASSFGKLAYGGLEVPAVCFDEVSESAKDWDDLSAWMTNQKFTPVPSSHSAVIPPNASGTPVPAALFKRTPRASNGALPQATPVQPPLCRSTTTESVQGAKDRRRDLNALRRSRKSSKRDSAKLHRPTLAGKLSSLSVGSEMSRVSSASSALNEQEKFARRALRERRRRVLEMSGRGLDSGRRGRSALASPAPSFLPIHVDKNKT</sequence>
<protein>
    <submittedName>
        <fullName evidence="2">Uncharacterized protein</fullName>
    </submittedName>
</protein>
<evidence type="ECO:0000256" key="1">
    <source>
        <dbReference type="SAM" id="MobiDB-lite"/>
    </source>
</evidence>
<name>A0A4R0RRT8_9APHY</name>
<dbReference type="EMBL" id="RWJN01000195">
    <property type="protein sequence ID" value="TCD65174.1"/>
    <property type="molecule type" value="Genomic_DNA"/>
</dbReference>
<organism evidence="2 3">
    <name type="scientific">Steccherinum ochraceum</name>
    <dbReference type="NCBI Taxonomy" id="92696"/>
    <lineage>
        <taxon>Eukaryota</taxon>
        <taxon>Fungi</taxon>
        <taxon>Dikarya</taxon>
        <taxon>Basidiomycota</taxon>
        <taxon>Agaricomycotina</taxon>
        <taxon>Agaricomycetes</taxon>
        <taxon>Polyporales</taxon>
        <taxon>Steccherinaceae</taxon>
        <taxon>Steccherinum</taxon>
    </lineage>
</organism>
<evidence type="ECO:0000313" key="2">
    <source>
        <dbReference type="EMBL" id="TCD65174.1"/>
    </source>
</evidence>
<reference evidence="2 3" key="1">
    <citation type="submission" date="2018-11" db="EMBL/GenBank/DDBJ databases">
        <title>Genome assembly of Steccherinum ochraceum LE-BIN_3174, the white-rot fungus of the Steccherinaceae family (The Residual Polyporoid clade, Polyporales, Basidiomycota).</title>
        <authorList>
            <person name="Fedorova T.V."/>
            <person name="Glazunova O.A."/>
            <person name="Landesman E.O."/>
            <person name="Moiseenko K.V."/>
            <person name="Psurtseva N.V."/>
            <person name="Savinova O.S."/>
            <person name="Shakhova N.V."/>
            <person name="Tyazhelova T.V."/>
            <person name="Vasina D.V."/>
        </authorList>
    </citation>
    <scope>NUCLEOTIDE SEQUENCE [LARGE SCALE GENOMIC DNA]</scope>
    <source>
        <strain evidence="2 3">LE-BIN_3174</strain>
    </source>
</reference>
<dbReference type="STRING" id="92696.A0A4R0RRT8"/>
<feature type="region of interest" description="Disordered" evidence="1">
    <location>
        <begin position="90"/>
        <end position="122"/>
    </location>
</feature>
<dbReference type="AlphaFoldDB" id="A0A4R0RRT8"/>
<gene>
    <name evidence="2" type="ORF">EIP91_003030</name>
</gene>
<proteinExistence type="predicted"/>
<dbReference type="Proteomes" id="UP000292702">
    <property type="component" value="Unassembled WGS sequence"/>
</dbReference>
<keyword evidence="3" id="KW-1185">Reference proteome</keyword>
<comment type="caution">
    <text evidence="2">The sequence shown here is derived from an EMBL/GenBank/DDBJ whole genome shotgun (WGS) entry which is preliminary data.</text>
</comment>